<dbReference type="EMBL" id="JAAHFQ010000721">
    <property type="protein sequence ID" value="NER31104.1"/>
    <property type="molecule type" value="Genomic_DNA"/>
</dbReference>
<protein>
    <submittedName>
        <fullName evidence="1">Uncharacterized protein</fullName>
    </submittedName>
</protein>
<reference evidence="1" key="1">
    <citation type="submission" date="2019-11" db="EMBL/GenBank/DDBJ databases">
        <title>Genomic insights into an expanded diversity of filamentous marine cyanobacteria reveals the extraordinary biosynthetic potential of Moorea and Okeania.</title>
        <authorList>
            <person name="Ferreira Leao T."/>
            <person name="Wang M."/>
            <person name="Moss N."/>
            <person name="Da Silva R."/>
            <person name="Sanders J."/>
            <person name="Nurk S."/>
            <person name="Gurevich A."/>
            <person name="Humphrey G."/>
            <person name="Reher R."/>
            <person name="Zhu Q."/>
            <person name="Belda-Ferre P."/>
            <person name="Glukhov E."/>
            <person name="Rex R."/>
            <person name="Dorrestein P.C."/>
            <person name="Knight R."/>
            <person name="Pevzner P."/>
            <person name="Gerwick W.H."/>
            <person name="Gerwick L."/>
        </authorList>
    </citation>
    <scope>NUCLEOTIDE SEQUENCE</scope>
    <source>
        <strain evidence="1">SIO1C4</strain>
    </source>
</reference>
<proteinExistence type="predicted"/>
<evidence type="ECO:0000313" key="1">
    <source>
        <dbReference type="EMBL" id="NER31104.1"/>
    </source>
</evidence>
<dbReference type="AlphaFoldDB" id="A0A6B3NLM7"/>
<name>A0A6B3NLM7_9CYAN</name>
<accession>A0A6B3NLM7</accession>
<comment type="caution">
    <text evidence="1">The sequence shown here is derived from an EMBL/GenBank/DDBJ whole genome shotgun (WGS) entry which is preliminary data.</text>
</comment>
<sequence length="49" mass="5755">MNSNDRADNNSKYQDYWLGTLYVVEVSCFEVMDPIYIIYADDVADRLKT</sequence>
<organism evidence="1">
    <name type="scientific">Symploca sp. SIO1C4</name>
    <dbReference type="NCBI Taxonomy" id="2607765"/>
    <lineage>
        <taxon>Bacteria</taxon>
        <taxon>Bacillati</taxon>
        <taxon>Cyanobacteriota</taxon>
        <taxon>Cyanophyceae</taxon>
        <taxon>Coleofasciculales</taxon>
        <taxon>Coleofasciculaceae</taxon>
        <taxon>Symploca</taxon>
    </lineage>
</organism>
<gene>
    <name evidence="1" type="ORF">F6J89_26665</name>
</gene>